<protein>
    <submittedName>
        <fullName evidence="2">Uncharacterized protein</fullName>
    </submittedName>
</protein>
<dbReference type="Proteomes" id="UP000734218">
    <property type="component" value="Unassembled WGS sequence"/>
</dbReference>
<accession>A0ABX0XMV1</accession>
<dbReference type="RefSeq" id="WP_167954067.1">
    <property type="nucleotide sequence ID" value="NZ_JAATJE010000001.1"/>
</dbReference>
<feature type="region of interest" description="Disordered" evidence="1">
    <location>
        <begin position="17"/>
        <end position="49"/>
    </location>
</feature>
<evidence type="ECO:0000256" key="1">
    <source>
        <dbReference type="SAM" id="MobiDB-lite"/>
    </source>
</evidence>
<sequence>MTKDSDRADRLAAALRANLRRRKAPDRVLDDRDASPDEAGDAPTPPRPR</sequence>
<comment type="caution">
    <text evidence="2">The sequence shown here is derived from an EMBL/GenBank/DDBJ whole genome shotgun (WGS) entry which is preliminary data.</text>
</comment>
<feature type="compositionally biased region" description="Basic and acidic residues" evidence="1">
    <location>
        <begin position="25"/>
        <end position="35"/>
    </location>
</feature>
<organism evidence="2 3">
    <name type="scientific">Sphingomonas jejuensis</name>
    <dbReference type="NCBI Taxonomy" id="904715"/>
    <lineage>
        <taxon>Bacteria</taxon>
        <taxon>Pseudomonadati</taxon>
        <taxon>Pseudomonadota</taxon>
        <taxon>Alphaproteobacteria</taxon>
        <taxon>Sphingomonadales</taxon>
        <taxon>Sphingomonadaceae</taxon>
        <taxon>Sphingomonas</taxon>
    </lineage>
</organism>
<dbReference type="EMBL" id="JAATJE010000001">
    <property type="protein sequence ID" value="NJC34192.1"/>
    <property type="molecule type" value="Genomic_DNA"/>
</dbReference>
<proteinExistence type="predicted"/>
<evidence type="ECO:0000313" key="2">
    <source>
        <dbReference type="EMBL" id="NJC34192.1"/>
    </source>
</evidence>
<reference evidence="2 3" key="1">
    <citation type="submission" date="2020-03" db="EMBL/GenBank/DDBJ databases">
        <title>Genomic Encyclopedia of Type Strains, Phase IV (KMG-IV): sequencing the most valuable type-strain genomes for metagenomic binning, comparative biology and taxonomic classification.</title>
        <authorList>
            <person name="Goeker M."/>
        </authorList>
    </citation>
    <scope>NUCLEOTIDE SEQUENCE [LARGE SCALE GENOMIC DNA]</scope>
    <source>
        <strain evidence="2 3">DSM 27651</strain>
    </source>
</reference>
<keyword evidence="3" id="KW-1185">Reference proteome</keyword>
<gene>
    <name evidence="2" type="ORF">GGR88_001666</name>
</gene>
<name>A0ABX0XMV1_9SPHN</name>
<evidence type="ECO:0000313" key="3">
    <source>
        <dbReference type="Proteomes" id="UP000734218"/>
    </source>
</evidence>